<dbReference type="InterPro" id="IPR014031">
    <property type="entry name" value="Ketoacyl_synth_C"/>
</dbReference>
<dbReference type="InterPro" id="IPR016039">
    <property type="entry name" value="Thiolase-like"/>
</dbReference>
<organism evidence="5 6">
    <name type="scientific">Ktedonobacter robiniae</name>
    <dbReference type="NCBI Taxonomy" id="2778365"/>
    <lineage>
        <taxon>Bacteria</taxon>
        <taxon>Bacillati</taxon>
        <taxon>Chloroflexota</taxon>
        <taxon>Ktedonobacteria</taxon>
        <taxon>Ktedonobacterales</taxon>
        <taxon>Ktedonobacteraceae</taxon>
        <taxon>Ktedonobacter</taxon>
    </lineage>
</organism>
<name>A0ABQ3V1U1_9CHLR</name>
<comment type="caution">
    <text evidence="5">The sequence shown here is derived from an EMBL/GenBank/DDBJ whole genome shotgun (WGS) entry which is preliminary data.</text>
</comment>
<dbReference type="SUPFAM" id="SSF53901">
    <property type="entry name" value="Thiolase-like"/>
    <property type="match status" value="2"/>
</dbReference>
<protein>
    <submittedName>
        <fullName evidence="5">Polyketide beta-ketoacyl synthase 1</fullName>
    </submittedName>
</protein>
<dbReference type="InterPro" id="IPR000794">
    <property type="entry name" value="Beta-ketoacyl_synthase"/>
</dbReference>
<dbReference type="Gene3D" id="3.40.47.10">
    <property type="match status" value="1"/>
</dbReference>
<dbReference type="SMART" id="SM00825">
    <property type="entry name" value="PKS_KS"/>
    <property type="match status" value="1"/>
</dbReference>
<dbReference type="CDD" id="cd00834">
    <property type="entry name" value="KAS_I_II"/>
    <property type="match status" value="1"/>
</dbReference>
<sequence length="426" mass="45512">MRKVVLTGLGVVSPLGIGKEQYWQGLSAGRSATKHLSQVTSCQLFEKFDFASQVVSEVDNFDPAQLGLPREVQNLDRFIQFAVAGAMQAVADAKLDVKSIDSDRAGVALSTAICGTRQMESEFIKVTNLGREEIDPSKVSPNLFLASMSNTPGILISALMGLQGPCVTLSTGCIGGLDAIGYAFETIQNGDADIMLTGASEAPITPVTIASFEIIHCLSQRHNDQPQHASRPFDGKRDGFVLAEGCGVLVLEELEHAKRRGAHIYAEITGFANTSNALHMTDLLSDGDDLARAINSAIEQSGIQPTEIDYVNAHASSTTQNDSCETSAIKMALGDHAYKIPVNGTKSMQGHALSAASAMEVVTCALSLEHHYIHPTINYEERDPLCDLDYVPNQGRPWNGDVILTNASGFAGLHASMVLRAAPGEK</sequence>
<evidence type="ECO:0000313" key="6">
    <source>
        <dbReference type="Proteomes" id="UP000654345"/>
    </source>
</evidence>
<evidence type="ECO:0000256" key="1">
    <source>
        <dbReference type="ARBA" id="ARBA00008467"/>
    </source>
</evidence>
<keyword evidence="6" id="KW-1185">Reference proteome</keyword>
<evidence type="ECO:0000313" key="5">
    <source>
        <dbReference type="EMBL" id="GHO59121.1"/>
    </source>
</evidence>
<dbReference type="EMBL" id="BNJG01000003">
    <property type="protein sequence ID" value="GHO59121.1"/>
    <property type="molecule type" value="Genomic_DNA"/>
</dbReference>
<feature type="domain" description="Ketosynthase family 3 (KS3)" evidence="4">
    <location>
        <begin position="1"/>
        <end position="421"/>
    </location>
</feature>
<evidence type="ECO:0000256" key="2">
    <source>
        <dbReference type="ARBA" id="ARBA00022679"/>
    </source>
</evidence>
<accession>A0ABQ3V1U1</accession>
<dbReference type="RefSeq" id="WP_201375330.1">
    <property type="nucleotide sequence ID" value="NZ_BNJG01000003.1"/>
</dbReference>
<comment type="similarity">
    <text evidence="1 3">Belongs to the thiolase-like superfamily. Beta-ketoacyl-ACP synthases family.</text>
</comment>
<evidence type="ECO:0000256" key="3">
    <source>
        <dbReference type="RuleBase" id="RU003694"/>
    </source>
</evidence>
<dbReference type="NCBIfam" id="NF005589">
    <property type="entry name" value="PRK07314.1"/>
    <property type="match status" value="1"/>
</dbReference>
<proteinExistence type="inferred from homology"/>
<keyword evidence="2 3" id="KW-0808">Transferase</keyword>
<dbReference type="InterPro" id="IPR020841">
    <property type="entry name" value="PKS_Beta-ketoAc_synthase_dom"/>
</dbReference>
<dbReference type="Proteomes" id="UP000654345">
    <property type="component" value="Unassembled WGS sequence"/>
</dbReference>
<dbReference type="PANTHER" id="PTHR11712">
    <property type="entry name" value="POLYKETIDE SYNTHASE-RELATED"/>
    <property type="match status" value="1"/>
</dbReference>
<dbReference type="PANTHER" id="PTHR11712:SF336">
    <property type="entry name" value="3-OXOACYL-[ACYL-CARRIER-PROTEIN] SYNTHASE, MITOCHONDRIAL"/>
    <property type="match status" value="1"/>
</dbReference>
<evidence type="ECO:0000259" key="4">
    <source>
        <dbReference type="PROSITE" id="PS52004"/>
    </source>
</evidence>
<dbReference type="Pfam" id="PF00109">
    <property type="entry name" value="ketoacyl-synt"/>
    <property type="match status" value="1"/>
</dbReference>
<dbReference type="PROSITE" id="PS52004">
    <property type="entry name" value="KS3_2"/>
    <property type="match status" value="1"/>
</dbReference>
<dbReference type="InterPro" id="IPR014030">
    <property type="entry name" value="Ketoacyl_synth_N"/>
</dbReference>
<dbReference type="Pfam" id="PF02801">
    <property type="entry name" value="Ketoacyl-synt_C"/>
    <property type="match status" value="1"/>
</dbReference>
<gene>
    <name evidence="5" type="ORF">KSB_75960</name>
</gene>
<reference evidence="5 6" key="1">
    <citation type="journal article" date="2021" name="Int. J. Syst. Evol. Microbiol.">
        <title>Reticulibacter mediterranei gen. nov., sp. nov., within the new family Reticulibacteraceae fam. nov., and Ktedonospora formicarum gen. nov., sp. nov., Ktedonobacter robiniae sp. nov., Dictyobacter formicarum sp. nov. and Dictyobacter arantiisoli sp. nov., belonging to the class Ktedonobacteria.</title>
        <authorList>
            <person name="Yabe S."/>
            <person name="Zheng Y."/>
            <person name="Wang C.M."/>
            <person name="Sakai Y."/>
            <person name="Abe K."/>
            <person name="Yokota A."/>
            <person name="Donadio S."/>
            <person name="Cavaletti L."/>
            <person name="Monciardini P."/>
        </authorList>
    </citation>
    <scope>NUCLEOTIDE SEQUENCE [LARGE SCALE GENOMIC DNA]</scope>
    <source>
        <strain evidence="5 6">SOSP1-30</strain>
    </source>
</reference>